<evidence type="ECO:0000313" key="3">
    <source>
        <dbReference type="Proteomes" id="UP000886805"/>
    </source>
</evidence>
<dbReference type="PROSITE" id="PS51257">
    <property type="entry name" value="PROKAR_LIPOPROTEIN"/>
    <property type="match status" value="1"/>
</dbReference>
<protein>
    <submittedName>
        <fullName evidence="2">Uncharacterized protein</fullName>
    </submittedName>
</protein>
<feature type="chain" id="PRO_5039533005" evidence="1">
    <location>
        <begin position="25"/>
        <end position="207"/>
    </location>
</feature>
<reference evidence="2" key="2">
    <citation type="submission" date="2021-04" db="EMBL/GenBank/DDBJ databases">
        <authorList>
            <person name="Gilroy R."/>
        </authorList>
    </citation>
    <scope>NUCLEOTIDE SEQUENCE</scope>
    <source>
        <strain evidence="2">ChiSxjej3B15-1167</strain>
    </source>
</reference>
<name>A0A9D1X5V7_9FIRM</name>
<evidence type="ECO:0000256" key="1">
    <source>
        <dbReference type="SAM" id="SignalP"/>
    </source>
</evidence>
<comment type="caution">
    <text evidence="2">The sequence shown here is derived from an EMBL/GenBank/DDBJ whole genome shotgun (WGS) entry which is preliminary data.</text>
</comment>
<keyword evidence="1" id="KW-0732">Signal</keyword>
<evidence type="ECO:0000313" key="2">
    <source>
        <dbReference type="EMBL" id="HIX73072.1"/>
    </source>
</evidence>
<reference evidence="2" key="1">
    <citation type="journal article" date="2021" name="PeerJ">
        <title>Extensive microbial diversity within the chicken gut microbiome revealed by metagenomics and culture.</title>
        <authorList>
            <person name="Gilroy R."/>
            <person name="Ravi A."/>
            <person name="Getino M."/>
            <person name="Pursley I."/>
            <person name="Horton D.L."/>
            <person name="Alikhan N.F."/>
            <person name="Baker D."/>
            <person name="Gharbi K."/>
            <person name="Hall N."/>
            <person name="Watson M."/>
            <person name="Adriaenssens E.M."/>
            <person name="Foster-Nyarko E."/>
            <person name="Jarju S."/>
            <person name="Secka A."/>
            <person name="Antonio M."/>
            <person name="Oren A."/>
            <person name="Chaudhuri R.R."/>
            <person name="La Ragione R."/>
            <person name="Hildebrand F."/>
            <person name="Pallen M.J."/>
        </authorList>
    </citation>
    <scope>NUCLEOTIDE SEQUENCE</scope>
    <source>
        <strain evidence="2">ChiSxjej3B15-1167</strain>
    </source>
</reference>
<dbReference type="AlphaFoldDB" id="A0A9D1X5V7"/>
<dbReference type="EMBL" id="DXEQ01000258">
    <property type="protein sequence ID" value="HIX73072.1"/>
    <property type="molecule type" value="Genomic_DNA"/>
</dbReference>
<dbReference type="Proteomes" id="UP000886805">
    <property type="component" value="Unassembled WGS sequence"/>
</dbReference>
<accession>A0A9D1X5V7</accession>
<proteinExistence type="predicted"/>
<organism evidence="2 3">
    <name type="scientific">Candidatus Anaerobutyricum stercoripullorum</name>
    <dbReference type="NCBI Taxonomy" id="2838456"/>
    <lineage>
        <taxon>Bacteria</taxon>
        <taxon>Bacillati</taxon>
        <taxon>Bacillota</taxon>
        <taxon>Clostridia</taxon>
        <taxon>Lachnospirales</taxon>
        <taxon>Lachnospiraceae</taxon>
        <taxon>Anaerobutyricum</taxon>
    </lineage>
</organism>
<sequence length="207" mass="22838">MTKKRKNIWMAAGTIIGCSLLCLAVHTKQHRHSPQQPDSHNGQMPPQADAQIECTSRQTDPQGERLTRQTDPQGECLTPQAQEEIAALWHGTYQLGPFDEAEYIAVMPSSDPCSTDSQFQWYTIDDRILHEGVCIPYESDCLRLFSDDTILAVLTCRDEQYYLTTGDQLTDSTADAGNAPAAADGSSAPAQKLLKISQEPIVCQPVE</sequence>
<gene>
    <name evidence="2" type="ORF">H9849_08630</name>
</gene>
<feature type="signal peptide" evidence="1">
    <location>
        <begin position="1"/>
        <end position="24"/>
    </location>
</feature>